<gene>
    <name evidence="10" type="ORF">IAC43_07600</name>
</gene>
<dbReference type="SUPFAM" id="SSF56219">
    <property type="entry name" value="DNase I-like"/>
    <property type="match status" value="1"/>
</dbReference>
<dbReference type="Gene3D" id="3.60.10.10">
    <property type="entry name" value="Endonuclease/exonuclease/phosphatase"/>
    <property type="match status" value="1"/>
</dbReference>
<dbReference type="AlphaFoldDB" id="A0A9D1KSD3"/>
<keyword evidence="5" id="KW-0227">DNA damage</keyword>
<dbReference type="PANTHER" id="PTHR15822:SF4">
    <property type="entry name" value="TYROSYL-DNA PHOSPHODIESTERASE 2"/>
    <property type="match status" value="1"/>
</dbReference>
<dbReference type="GO" id="GO:0004519">
    <property type="term" value="F:endonuclease activity"/>
    <property type="evidence" value="ECO:0007669"/>
    <property type="project" value="UniProtKB-KW"/>
</dbReference>
<evidence type="ECO:0000256" key="3">
    <source>
        <dbReference type="ARBA" id="ARBA00022722"/>
    </source>
</evidence>
<dbReference type="GO" id="GO:0016787">
    <property type="term" value="F:hydrolase activity"/>
    <property type="evidence" value="ECO:0007669"/>
    <property type="project" value="UniProtKB-KW"/>
</dbReference>
<evidence type="ECO:0000313" key="10">
    <source>
        <dbReference type="EMBL" id="HIT95035.1"/>
    </source>
</evidence>
<evidence type="ECO:0000256" key="8">
    <source>
        <dbReference type="ARBA" id="ARBA00023204"/>
    </source>
</evidence>
<feature type="domain" description="Endonuclease/exonuclease/phosphatase" evidence="9">
    <location>
        <begin position="38"/>
        <end position="249"/>
    </location>
</feature>
<evidence type="ECO:0000256" key="7">
    <source>
        <dbReference type="ARBA" id="ARBA00022842"/>
    </source>
</evidence>
<dbReference type="GO" id="GO:0006281">
    <property type="term" value="P:DNA repair"/>
    <property type="evidence" value="ECO:0007669"/>
    <property type="project" value="UniProtKB-KW"/>
</dbReference>
<name>A0A9D1KSD3_9FIRM</name>
<comment type="cofactor">
    <cofactor evidence="1">
        <name>Mn(2+)</name>
        <dbReference type="ChEBI" id="CHEBI:29035"/>
    </cofactor>
</comment>
<keyword evidence="7" id="KW-0460">Magnesium</keyword>
<keyword evidence="3" id="KW-0540">Nuclease</keyword>
<dbReference type="GO" id="GO:0046872">
    <property type="term" value="F:metal ion binding"/>
    <property type="evidence" value="ECO:0007669"/>
    <property type="project" value="UniProtKB-KW"/>
</dbReference>
<evidence type="ECO:0000256" key="2">
    <source>
        <dbReference type="ARBA" id="ARBA00001946"/>
    </source>
</evidence>
<proteinExistence type="predicted"/>
<keyword evidence="10" id="KW-0255">Endonuclease</keyword>
<evidence type="ECO:0000256" key="1">
    <source>
        <dbReference type="ARBA" id="ARBA00001936"/>
    </source>
</evidence>
<protein>
    <submittedName>
        <fullName evidence="10">Endonuclease/exonuclease/phosphatase family protein</fullName>
    </submittedName>
</protein>
<evidence type="ECO:0000313" key="11">
    <source>
        <dbReference type="Proteomes" id="UP000824160"/>
    </source>
</evidence>
<dbReference type="Pfam" id="PF03372">
    <property type="entry name" value="Exo_endo_phos"/>
    <property type="match status" value="1"/>
</dbReference>
<evidence type="ECO:0000256" key="6">
    <source>
        <dbReference type="ARBA" id="ARBA00022801"/>
    </source>
</evidence>
<dbReference type="Proteomes" id="UP000824160">
    <property type="component" value="Unassembled WGS sequence"/>
</dbReference>
<dbReference type="PANTHER" id="PTHR15822">
    <property type="entry name" value="TRAF AND TNF RECEPTOR-ASSOCIATED PROTEIN"/>
    <property type="match status" value="1"/>
</dbReference>
<accession>A0A9D1KSD3</accession>
<comment type="caution">
    <text evidence="10">The sequence shown here is derived from an EMBL/GenBank/DDBJ whole genome shotgun (WGS) entry which is preliminary data.</text>
</comment>
<dbReference type="InterPro" id="IPR005135">
    <property type="entry name" value="Endo/exonuclease/phosphatase"/>
</dbReference>
<reference evidence="10" key="2">
    <citation type="journal article" date="2021" name="PeerJ">
        <title>Extensive microbial diversity within the chicken gut microbiome revealed by metagenomics and culture.</title>
        <authorList>
            <person name="Gilroy R."/>
            <person name="Ravi A."/>
            <person name="Getino M."/>
            <person name="Pursley I."/>
            <person name="Horton D.L."/>
            <person name="Alikhan N.F."/>
            <person name="Baker D."/>
            <person name="Gharbi K."/>
            <person name="Hall N."/>
            <person name="Watson M."/>
            <person name="Adriaenssens E.M."/>
            <person name="Foster-Nyarko E."/>
            <person name="Jarju S."/>
            <person name="Secka A."/>
            <person name="Antonio M."/>
            <person name="Oren A."/>
            <person name="Chaudhuri R.R."/>
            <person name="La Ragione R."/>
            <person name="Hildebrand F."/>
            <person name="Pallen M.J."/>
        </authorList>
    </citation>
    <scope>NUCLEOTIDE SEQUENCE</scope>
    <source>
        <strain evidence="10">ChiBcec7-5410</strain>
    </source>
</reference>
<organism evidence="10 11">
    <name type="scientific">Candidatus Faecivivens stercoripullorum</name>
    <dbReference type="NCBI Taxonomy" id="2840805"/>
    <lineage>
        <taxon>Bacteria</taxon>
        <taxon>Bacillati</taxon>
        <taxon>Bacillota</taxon>
        <taxon>Clostridia</taxon>
        <taxon>Eubacteriales</taxon>
        <taxon>Oscillospiraceae</taxon>
        <taxon>Oscillospiraceae incertae sedis</taxon>
        <taxon>Candidatus Faecivivens</taxon>
    </lineage>
</organism>
<reference evidence="10" key="1">
    <citation type="submission" date="2020-10" db="EMBL/GenBank/DDBJ databases">
        <authorList>
            <person name="Gilroy R."/>
        </authorList>
    </citation>
    <scope>NUCLEOTIDE SEQUENCE</scope>
    <source>
        <strain evidence="10">ChiBcec7-5410</strain>
    </source>
</reference>
<evidence type="ECO:0000256" key="5">
    <source>
        <dbReference type="ARBA" id="ARBA00022763"/>
    </source>
</evidence>
<keyword evidence="8" id="KW-0234">DNA repair</keyword>
<evidence type="ECO:0000259" key="9">
    <source>
        <dbReference type="Pfam" id="PF03372"/>
    </source>
</evidence>
<keyword evidence="4" id="KW-0479">Metal-binding</keyword>
<sequence length="259" mass="29482">MKQRKKWEILLVISVLLLSLFGVGYTKKAEPGTSFTLMTWNILHGNGMIDKQKEQLTAYNPDIVLLQEVEIGTRRIDKSNNMTDLADGLYPTSLFGYECDYDTGVLGTAILTKGTLDDIEYLDGTEYAEIYQGYFHTTVELDGIEVSVYTVHLNYVRSDWRAQQLYDLALDVDADKNRYIIVAGDFNLQDFDELNVLSDRLTAVNTEETYYPTYHGLDWNTQAIDNILYTADTLNVDQVLMPVNGYSDHNALYAKFTAK</sequence>
<dbReference type="EMBL" id="DVLW01000208">
    <property type="protein sequence ID" value="HIT95035.1"/>
    <property type="molecule type" value="Genomic_DNA"/>
</dbReference>
<dbReference type="InterPro" id="IPR051547">
    <property type="entry name" value="TDP2-like"/>
</dbReference>
<evidence type="ECO:0000256" key="4">
    <source>
        <dbReference type="ARBA" id="ARBA00022723"/>
    </source>
</evidence>
<keyword evidence="6" id="KW-0378">Hydrolase</keyword>
<comment type="cofactor">
    <cofactor evidence="2">
        <name>Mg(2+)</name>
        <dbReference type="ChEBI" id="CHEBI:18420"/>
    </cofactor>
</comment>
<dbReference type="InterPro" id="IPR036691">
    <property type="entry name" value="Endo/exonu/phosph_ase_sf"/>
</dbReference>